<dbReference type="SUPFAM" id="SSF46894">
    <property type="entry name" value="C-terminal effector domain of the bipartite response regulators"/>
    <property type="match status" value="1"/>
</dbReference>
<dbReference type="AlphaFoldDB" id="A0A7W7F7R6"/>
<dbReference type="Pfam" id="PF25873">
    <property type="entry name" value="WHD_MalT"/>
    <property type="match status" value="1"/>
</dbReference>
<feature type="domain" description="HTH luxR-type" evidence="3">
    <location>
        <begin position="610"/>
        <end position="675"/>
    </location>
</feature>
<evidence type="ECO:0000256" key="2">
    <source>
        <dbReference type="SAM" id="Coils"/>
    </source>
</evidence>
<keyword evidence="5" id="KW-1185">Reference proteome</keyword>
<dbReference type="CDD" id="cd06170">
    <property type="entry name" value="LuxR_C_like"/>
    <property type="match status" value="1"/>
</dbReference>
<organism evidence="4 5">
    <name type="scientific">Sphingosinicella soli</name>
    <dbReference type="NCBI Taxonomy" id="333708"/>
    <lineage>
        <taxon>Bacteria</taxon>
        <taxon>Pseudomonadati</taxon>
        <taxon>Pseudomonadota</taxon>
        <taxon>Alphaproteobacteria</taxon>
        <taxon>Sphingomonadales</taxon>
        <taxon>Sphingosinicellaceae</taxon>
        <taxon>Sphingosinicella</taxon>
    </lineage>
</organism>
<keyword evidence="2" id="KW-0175">Coiled coil</keyword>
<sequence length="680" mass="74595">MLLARTEGWPMAVQLARHWTNGALMTPVIASFSGSSGDIAAYLTEQIMEELPQHVQQLLIMTSITDETNGDLANALCDRNDAWDILTSLDQLGALLVPIDPDQSRFRFHDLFADYLRTRLKRLGEDQVRTLHRKASRWFGERDQLEGAMRHAALAGDHEASAEWLEKAGGVTVGVHNGGPYLRQLLAYIPGPVIAKRPRLRVARAIVLMKEGMVAEAAAEIAETMRLIDAGLGDHAARSDALIVSTSISAQGDDGLSLDTVKSLEMMIGDAAVARPWMQGALNDLLTLTHMRRGNFILARAACREARYLYDEDGIQNGRVFSRLHMGSVALGQGRLKEARDELECAAEMASAYLVADASTLAMIHVMLATALYEENQLGQAEAIGFSALGDCAQGEGWLEIYHSGYTTASGLHMARGDFDGALRQLEEGHAVAERRTLPLLKSLIAYRRLEILSLQNAVDPNLEGERLREELENASRASTFLERETATIALSRIAIQRGMAAEAESALRSLQHKVEELGRGKALIKILILRAFAARAADRMDDAASALRHALSLAAPEGWRRQFLEEGPAVIELLNAALRHIQISSLPSASVRFLAEVFSAQIDPKGHHSSDPSHILTPREREVMAGLRKQQSNKVIAREFGVTDNAVKYHLKNIYAKLGVNDREMAVAVALQHGLFADE</sequence>
<comment type="caution">
    <text evidence="4">The sequence shown here is derived from an EMBL/GenBank/DDBJ whole genome shotgun (WGS) entry which is preliminary data.</text>
</comment>
<dbReference type="GO" id="GO:0006355">
    <property type="term" value="P:regulation of DNA-templated transcription"/>
    <property type="evidence" value="ECO:0007669"/>
    <property type="project" value="InterPro"/>
</dbReference>
<keyword evidence="1" id="KW-0238">DNA-binding</keyword>
<evidence type="ECO:0000313" key="4">
    <source>
        <dbReference type="EMBL" id="MBB4633756.1"/>
    </source>
</evidence>
<dbReference type="Gene3D" id="1.10.10.10">
    <property type="entry name" value="Winged helix-like DNA-binding domain superfamily/Winged helix DNA-binding domain"/>
    <property type="match status" value="1"/>
</dbReference>
<feature type="coiled-coil region" evidence="2">
    <location>
        <begin position="465"/>
        <end position="521"/>
    </location>
</feature>
<dbReference type="InterPro" id="IPR039420">
    <property type="entry name" value="WalR-like"/>
</dbReference>
<dbReference type="Proteomes" id="UP000566324">
    <property type="component" value="Unassembled WGS sequence"/>
</dbReference>
<dbReference type="Pfam" id="PF00196">
    <property type="entry name" value="GerE"/>
    <property type="match status" value="1"/>
</dbReference>
<dbReference type="GO" id="GO:0003677">
    <property type="term" value="F:DNA binding"/>
    <property type="evidence" value="ECO:0007669"/>
    <property type="project" value="UniProtKB-KW"/>
</dbReference>
<dbReference type="EMBL" id="JACHNZ010000055">
    <property type="protein sequence ID" value="MBB4633756.1"/>
    <property type="molecule type" value="Genomic_DNA"/>
</dbReference>
<reference evidence="4 5" key="1">
    <citation type="submission" date="2020-08" db="EMBL/GenBank/DDBJ databases">
        <title>Genomic Encyclopedia of Type Strains, Phase IV (KMG-IV): sequencing the most valuable type-strain genomes for metagenomic binning, comparative biology and taxonomic classification.</title>
        <authorList>
            <person name="Goeker M."/>
        </authorList>
    </citation>
    <scope>NUCLEOTIDE SEQUENCE [LARGE SCALE GENOMIC DNA]</scope>
    <source>
        <strain evidence="4 5">DSM 17328</strain>
    </source>
</reference>
<dbReference type="InterPro" id="IPR016032">
    <property type="entry name" value="Sig_transdc_resp-reg_C-effctor"/>
</dbReference>
<proteinExistence type="predicted"/>
<dbReference type="InterPro" id="IPR059106">
    <property type="entry name" value="WHD_MalT"/>
</dbReference>
<dbReference type="InterPro" id="IPR011990">
    <property type="entry name" value="TPR-like_helical_dom_sf"/>
</dbReference>
<dbReference type="SMART" id="SM00421">
    <property type="entry name" value="HTH_LUXR"/>
    <property type="match status" value="1"/>
</dbReference>
<dbReference type="Pfam" id="PF17874">
    <property type="entry name" value="TPR_MalT"/>
    <property type="match status" value="1"/>
</dbReference>
<dbReference type="InterPro" id="IPR041617">
    <property type="entry name" value="TPR_MalT"/>
</dbReference>
<accession>A0A7W7F7R6</accession>
<dbReference type="InterPro" id="IPR036388">
    <property type="entry name" value="WH-like_DNA-bd_sf"/>
</dbReference>
<evidence type="ECO:0000313" key="5">
    <source>
        <dbReference type="Proteomes" id="UP000566324"/>
    </source>
</evidence>
<dbReference type="InterPro" id="IPR000792">
    <property type="entry name" value="Tscrpt_reg_LuxR_C"/>
</dbReference>
<dbReference type="Gene3D" id="1.25.40.10">
    <property type="entry name" value="Tetratricopeptide repeat domain"/>
    <property type="match status" value="1"/>
</dbReference>
<evidence type="ECO:0000256" key="1">
    <source>
        <dbReference type="ARBA" id="ARBA00023125"/>
    </source>
</evidence>
<name>A0A7W7F7R6_9SPHN</name>
<dbReference type="SUPFAM" id="SSF48452">
    <property type="entry name" value="TPR-like"/>
    <property type="match status" value="1"/>
</dbReference>
<gene>
    <name evidence="4" type="ORF">GGQ98_003406</name>
</gene>
<protein>
    <submittedName>
        <fullName evidence="4">LuxR family maltose regulon positive regulatory protein</fullName>
    </submittedName>
</protein>
<evidence type="ECO:0000259" key="3">
    <source>
        <dbReference type="PROSITE" id="PS50043"/>
    </source>
</evidence>
<dbReference type="PANTHER" id="PTHR43214">
    <property type="entry name" value="TWO-COMPONENT RESPONSE REGULATOR"/>
    <property type="match status" value="1"/>
</dbReference>
<dbReference type="PROSITE" id="PS50043">
    <property type="entry name" value="HTH_LUXR_2"/>
    <property type="match status" value="1"/>
</dbReference>